<comment type="function">
    <text evidence="6">Lyase that catalyzes the C1-decarboxylation of 4-hydroxy-3-methoxy-5-(all-trans-polyprenyl)benzoic acid into 2-methoxy-6-(all-trans-polyprenyl)phenol during ubiquinone biosynthesis.</text>
</comment>
<dbReference type="AlphaFoldDB" id="A0AAV4AKW6"/>
<dbReference type="HAMAP" id="MF_03111">
    <property type="entry name" value="Coq4"/>
    <property type="match status" value="1"/>
</dbReference>
<dbReference type="EC" id="4.1.1.130" evidence="6"/>
<comment type="pathway">
    <text evidence="6">Cofactor biosynthesis; ubiquinone biosynthesis.</text>
</comment>
<dbReference type="GO" id="GO:0008270">
    <property type="term" value="F:zinc ion binding"/>
    <property type="evidence" value="ECO:0007669"/>
    <property type="project" value="UniProtKB-UniRule"/>
</dbReference>
<sequence length="200" mass="23633">MDGWMDDGWVMDGWMGGMDGWMGGWMSGERPVINTKTVDIDYLGTLPEGTFGKVYWHFLKDNNFSPDARRPVAFVDDPDLMYVMLRYRQCHDLVHVMTDMPPNMLGEVLVKWFEAVQTRLPMCYTTAFIWPFIRLGPKDREKYYKTYLTWALRSGWQAKFLMNVYFEHHWETDIDELRRQLNVEPAPVPLKRAKKKPAPK</sequence>
<proteinExistence type="inferred from homology"/>
<dbReference type="InterPro" id="IPR007715">
    <property type="entry name" value="Coq4"/>
</dbReference>
<evidence type="ECO:0000256" key="3">
    <source>
        <dbReference type="ARBA" id="ARBA00023128"/>
    </source>
</evidence>
<dbReference type="GO" id="GO:0120539">
    <property type="term" value="F:4-hydroxy-3-methoxy-5-polyprenylbenzoate decarboxylase activity"/>
    <property type="evidence" value="ECO:0007669"/>
    <property type="project" value="UniProtKB-EC"/>
</dbReference>
<comment type="caution">
    <text evidence="7">The sequence shown here is derived from an EMBL/GenBank/DDBJ whole genome shotgun (WGS) entry which is preliminary data.</text>
</comment>
<dbReference type="PANTHER" id="PTHR12922:SF7">
    <property type="entry name" value="UBIQUINONE BIOSYNTHESIS PROTEIN COQ4 HOMOLOG, MITOCHONDRIAL"/>
    <property type="match status" value="1"/>
</dbReference>
<dbReference type="PANTHER" id="PTHR12922">
    <property type="entry name" value="UBIQUINONE BIOSYNTHESIS PROTEIN"/>
    <property type="match status" value="1"/>
</dbReference>
<keyword evidence="8" id="KW-1185">Reference proteome</keyword>
<evidence type="ECO:0000256" key="5">
    <source>
        <dbReference type="ARBA" id="ARBA00023239"/>
    </source>
</evidence>
<keyword evidence="2 6" id="KW-0999">Mitochondrion inner membrane</keyword>
<keyword evidence="3 6" id="KW-0496">Mitochondrion</keyword>
<reference evidence="7 8" key="1">
    <citation type="journal article" date="2021" name="Elife">
        <title>Chloroplast acquisition without the gene transfer in kleptoplastic sea slugs, Plakobranchus ocellatus.</title>
        <authorList>
            <person name="Maeda T."/>
            <person name="Takahashi S."/>
            <person name="Yoshida T."/>
            <person name="Shimamura S."/>
            <person name="Takaki Y."/>
            <person name="Nagai Y."/>
            <person name="Toyoda A."/>
            <person name="Suzuki Y."/>
            <person name="Arimoto A."/>
            <person name="Ishii H."/>
            <person name="Satoh N."/>
            <person name="Nishiyama T."/>
            <person name="Hasebe M."/>
            <person name="Maruyama T."/>
            <person name="Minagawa J."/>
            <person name="Obokata J."/>
            <person name="Shigenobu S."/>
        </authorList>
    </citation>
    <scope>NUCLEOTIDE SEQUENCE [LARGE SCALE GENOMIC DNA]</scope>
</reference>
<feature type="binding site" evidence="6">
    <location>
        <position position="91"/>
    </location>
    <ligand>
        <name>Zn(2+)</name>
        <dbReference type="ChEBI" id="CHEBI:29105"/>
    </ligand>
</feature>
<keyword evidence="1 6" id="KW-0831">Ubiquinone biosynthesis</keyword>
<gene>
    <name evidence="7" type="ORF">PoB_003404700</name>
</gene>
<comment type="subunit">
    <text evidence="6">Component of a multi-subunit COQ enzyme complex.</text>
</comment>
<feature type="binding site" evidence="6">
    <location>
        <position position="95"/>
    </location>
    <ligand>
        <name>Zn(2+)</name>
        <dbReference type="ChEBI" id="CHEBI:29105"/>
    </ligand>
</feature>
<dbReference type="EMBL" id="BLXT01003887">
    <property type="protein sequence ID" value="GFO07542.1"/>
    <property type="molecule type" value="Genomic_DNA"/>
</dbReference>
<comment type="catalytic activity">
    <reaction evidence="6">
        <text>a 4-hydroxy-3-methoxy-5-(all-trans-polyprenyl)benzoate + H(+) = a 2-methoxy-6-(all-trans-polyprenyl)phenol + CO2</text>
        <dbReference type="Rhea" id="RHEA:81179"/>
        <dbReference type="Rhea" id="RHEA-COMP:9551"/>
        <dbReference type="Rhea" id="RHEA-COMP:10931"/>
        <dbReference type="ChEBI" id="CHEBI:15378"/>
        <dbReference type="ChEBI" id="CHEBI:16526"/>
        <dbReference type="ChEBI" id="CHEBI:62731"/>
        <dbReference type="ChEBI" id="CHEBI:84443"/>
        <dbReference type="EC" id="4.1.1.130"/>
    </reaction>
</comment>
<keyword evidence="4 6" id="KW-0472">Membrane</keyword>
<dbReference type="GO" id="GO:0031314">
    <property type="term" value="C:extrinsic component of mitochondrial inner membrane"/>
    <property type="evidence" value="ECO:0007669"/>
    <property type="project" value="UniProtKB-UniRule"/>
</dbReference>
<accession>A0AAV4AKW6</accession>
<feature type="binding site" evidence="6">
    <location>
        <position position="107"/>
    </location>
    <ligand>
        <name>Zn(2+)</name>
        <dbReference type="ChEBI" id="CHEBI:29105"/>
    </ligand>
</feature>
<keyword evidence="5 6" id="KW-0456">Lyase</keyword>
<dbReference type="InterPro" id="IPR027540">
    <property type="entry name" value="Coq4_euk"/>
</dbReference>
<keyword evidence="6" id="KW-0862">Zinc</keyword>
<evidence type="ECO:0000313" key="7">
    <source>
        <dbReference type="EMBL" id="GFO07542.1"/>
    </source>
</evidence>
<comment type="similarity">
    <text evidence="6">Belongs to the COQ4 family.</text>
</comment>
<dbReference type="Proteomes" id="UP000735302">
    <property type="component" value="Unassembled WGS sequence"/>
</dbReference>
<evidence type="ECO:0000313" key="8">
    <source>
        <dbReference type="Proteomes" id="UP000735302"/>
    </source>
</evidence>
<evidence type="ECO:0000256" key="4">
    <source>
        <dbReference type="ARBA" id="ARBA00023136"/>
    </source>
</evidence>
<comment type="cofactor">
    <cofactor evidence="6">
        <name>Zn(2+)</name>
        <dbReference type="ChEBI" id="CHEBI:29105"/>
    </cofactor>
</comment>
<comment type="subcellular location">
    <subcellularLocation>
        <location evidence="6">Mitochondrion inner membrane</location>
        <topology evidence="6">Peripheral membrane protein</topology>
        <orientation evidence="6">Matrix side</orientation>
    </subcellularLocation>
</comment>
<name>A0AAV4AKW6_9GAST</name>
<organism evidence="7 8">
    <name type="scientific">Plakobranchus ocellatus</name>
    <dbReference type="NCBI Taxonomy" id="259542"/>
    <lineage>
        <taxon>Eukaryota</taxon>
        <taxon>Metazoa</taxon>
        <taxon>Spiralia</taxon>
        <taxon>Lophotrochozoa</taxon>
        <taxon>Mollusca</taxon>
        <taxon>Gastropoda</taxon>
        <taxon>Heterobranchia</taxon>
        <taxon>Euthyneura</taxon>
        <taxon>Panpulmonata</taxon>
        <taxon>Sacoglossa</taxon>
        <taxon>Placobranchoidea</taxon>
        <taxon>Plakobranchidae</taxon>
        <taxon>Plakobranchus</taxon>
    </lineage>
</organism>
<keyword evidence="6" id="KW-0479">Metal-binding</keyword>
<evidence type="ECO:0000256" key="2">
    <source>
        <dbReference type="ARBA" id="ARBA00022792"/>
    </source>
</evidence>
<feature type="binding site" evidence="6">
    <location>
        <position position="92"/>
    </location>
    <ligand>
        <name>Zn(2+)</name>
        <dbReference type="ChEBI" id="CHEBI:29105"/>
    </ligand>
</feature>
<protein>
    <recommendedName>
        <fullName evidence="6">Ubiquinone biosynthesis protein COQ4 homolog, mitochondrial</fullName>
    </recommendedName>
    <alternativeName>
        <fullName evidence="6">4-hydroxy-3-methoxy-5-polyprenylbenzoate decarboxylase</fullName>
        <ecNumber evidence="6">4.1.1.130</ecNumber>
    </alternativeName>
    <alternativeName>
        <fullName evidence="6">Coenzyme Q biosynthesis protein 4 homolog</fullName>
    </alternativeName>
</protein>
<evidence type="ECO:0000256" key="1">
    <source>
        <dbReference type="ARBA" id="ARBA00022688"/>
    </source>
</evidence>
<keyword evidence="7" id="KW-0830">Ubiquinone</keyword>
<evidence type="ECO:0000256" key="6">
    <source>
        <dbReference type="HAMAP-Rule" id="MF_03111"/>
    </source>
</evidence>
<dbReference type="Pfam" id="PF05019">
    <property type="entry name" value="Coq4"/>
    <property type="match status" value="1"/>
</dbReference>